<evidence type="ECO:0000313" key="1">
    <source>
        <dbReference type="EMBL" id="CAG9955827.1"/>
    </source>
</evidence>
<comment type="caution">
    <text evidence="1">The sequence shown here is derived from an EMBL/GenBank/DDBJ whole genome shotgun (WGS) entry which is preliminary data.</text>
</comment>
<protein>
    <submittedName>
        <fullName evidence="1">Uncharacterized protein</fullName>
    </submittedName>
</protein>
<organism evidence="1 2">
    <name type="scientific">Clonostachys rosea f. rosea IK726</name>
    <dbReference type="NCBI Taxonomy" id="1349383"/>
    <lineage>
        <taxon>Eukaryota</taxon>
        <taxon>Fungi</taxon>
        <taxon>Dikarya</taxon>
        <taxon>Ascomycota</taxon>
        <taxon>Pezizomycotina</taxon>
        <taxon>Sordariomycetes</taxon>
        <taxon>Hypocreomycetidae</taxon>
        <taxon>Hypocreales</taxon>
        <taxon>Bionectriaceae</taxon>
        <taxon>Clonostachys</taxon>
    </lineage>
</organism>
<proteinExistence type="predicted"/>
<accession>A0ACA9UQU3</accession>
<reference evidence="1" key="1">
    <citation type="submission" date="2020-04" db="EMBL/GenBank/DDBJ databases">
        <authorList>
            <person name="Broberg M."/>
        </authorList>
    </citation>
    <scope>NUCLEOTIDE SEQUENCE</scope>
</reference>
<dbReference type="EMBL" id="CADEHS020000625">
    <property type="protein sequence ID" value="CAG9955827.1"/>
    <property type="molecule type" value="Genomic_DNA"/>
</dbReference>
<reference evidence="1" key="2">
    <citation type="submission" date="2021-10" db="EMBL/GenBank/DDBJ databases">
        <authorList>
            <person name="Piombo E."/>
        </authorList>
    </citation>
    <scope>NUCLEOTIDE SEQUENCE</scope>
</reference>
<sequence>MWTGQAGGRDGQRRSEVACYTCRGPWSISGQSLIAQLLAIANFLDAKFAYGRIRLASIH</sequence>
<name>A0ACA9UQU3_BIOOC</name>
<dbReference type="Proteomes" id="UP000836387">
    <property type="component" value="Unassembled WGS sequence"/>
</dbReference>
<gene>
    <name evidence="1" type="ORF">CRV2_00016581</name>
</gene>
<keyword evidence="2" id="KW-1185">Reference proteome</keyword>
<evidence type="ECO:0000313" key="2">
    <source>
        <dbReference type="Proteomes" id="UP000836387"/>
    </source>
</evidence>